<dbReference type="SUPFAM" id="SSF50249">
    <property type="entry name" value="Nucleic acid-binding proteins"/>
    <property type="match status" value="3"/>
</dbReference>
<dbReference type="AlphaFoldDB" id="A0AA38L776"/>
<comment type="similarity">
    <text evidence="1">Belongs to the replication factor A protein 1 family.</text>
</comment>
<keyword evidence="4" id="KW-0862">Zinc</keyword>
<dbReference type="Proteomes" id="UP000824469">
    <property type="component" value="Unassembled WGS sequence"/>
</dbReference>
<dbReference type="GO" id="GO:0008270">
    <property type="term" value="F:zinc ion binding"/>
    <property type="evidence" value="ECO:0007669"/>
    <property type="project" value="UniProtKB-KW"/>
</dbReference>
<proteinExistence type="inferred from homology"/>
<keyword evidence="2" id="KW-0479">Metal-binding</keyword>
<protein>
    <recommendedName>
        <fullName evidence="10">Replication protein A OB domain-containing protein</fullName>
    </recommendedName>
</protein>
<evidence type="ECO:0000259" key="7">
    <source>
        <dbReference type="Pfam" id="PF16900"/>
    </source>
</evidence>
<gene>
    <name evidence="8" type="ORF">KI387_044210</name>
</gene>
<dbReference type="InterPro" id="IPR013955">
    <property type="entry name" value="Rep_factor-A_C"/>
</dbReference>
<dbReference type="GO" id="GO:0003677">
    <property type="term" value="F:DNA binding"/>
    <property type="evidence" value="ECO:0007669"/>
    <property type="project" value="UniProtKB-KW"/>
</dbReference>
<dbReference type="PANTHER" id="PTHR47165:SF4">
    <property type="entry name" value="OS03G0429900 PROTEIN"/>
    <property type="match status" value="1"/>
</dbReference>
<dbReference type="InterPro" id="IPR012340">
    <property type="entry name" value="NA-bd_OB-fold"/>
</dbReference>
<dbReference type="Pfam" id="PF16900">
    <property type="entry name" value="REPA_OB_2"/>
    <property type="match status" value="1"/>
</dbReference>
<accession>A0AA38L776</accession>
<dbReference type="OMA" id="NPEITEC"/>
<dbReference type="PANTHER" id="PTHR47165">
    <property type="entry name" value="OS03G0429900 PROTEIN"/>
    <property type="match status" value="1"/>
</dbReference>
<dbReference type="EMBL" id="JAHRHJ020000007">
    <property type="protein sequence ID" value="KAH9310265.1"/>
    <property type="molecule type" value="Genomic_DNA"/>
</dbReference>
<evidence type="ECO:0000256" key="1">
    <source>
        <dbReference type="ARBA" id="ARBA00005690"/>
    </source>
</evidence>
<dbReference type="Pfam" id="PF08646">
    <property type="entry name" value="Rep_fac-A_C"/>
    <property type="match status" value="1"/>
</dbReference>
<dbReference type="CDD" id="cd04475">
    <property type="entry name" value="RPA1_DBD_B"/>
    <property type="match status" value="1"/>
</dbReference>
<evidence type="ECO:0000256" key="2">
    <source>
        <dbReference type="ARBA" id="ARBA00022723"/>
    </source>
</evidence>
<feature type="domain" description="Replication factor A C-terminal" evidence="6">
    <location>
        <begin position="318"/>
        <end position="399"/>
    </location>
</feature>
<dbReference type="Gene3D" id="2.40.50.140">
    <property type="entry name" value="Nucleic acid-binding proteins"/>
    <property type="match status" value="3"/>
</dbReference>
<evidence type="ECO:0008006" key="10">
    <source>
        <dbReference type="Google" id="ProtNLM"/>
    </source>
</evidence>
<comment type="caution">
    <text evidence="8">The sequence shown here is derived from an EMBL/GenBank/DDBJ whole genome shotgun (WGS) entry which is preliminary data.</text>
</comment>
<evidence type="ECO:0000256" key="3">
    <source>
        <dbReference type="ARBA" id="ARBA00022771"/>
    </source>
</evidence>
<name>A0AA38L776_TAXCH</name>
<evidence type="ECO:0000256" key="5">
    <source>
        <dbReference type="ARBA" id="ARBA00023125"/>
    </source>
</evidence>
<dbReference type="InterPro" id="IPR031657">
    <property type="entry name" value="REPA_OB_2"/>
</dbReference>
<reference evidence="8 9" key="1">
    <citation type="journal article" date="2021" name="Nat. Plants">
        <title>The Taxus genome provides insights into paclitaxel biosynthesis.</title>
        <authorList>
            <person name="Xiong X."/>
            <person name="Gou J."/>
            <person name="Liao Q."/>
            <person name="Li Y."/>
            <person name="Zhou Q."/>
            <person name="Bi G."/>
            <person name="Li C."/>
            <person name="Du R."/>
            <person name="Wang X."/>
            <person name="Sun T."/>
            <person name="Guo L."/>
            <person name="Liang H."/>
            <person name="Lu P."/>
            <person name="Wu Y."/>
            <person name="Zhang Z."/>
            <person name="Ro D.K."/>
            <person name="Shang Y."/>
            <person name="Huang S."/>
            <person name="Yan J."/>
        </authorList>
    </citation>
    <scope>NUCLEOTIDE SEQUENCE [LARGE SCALE GENOMIC DNA]</scope>
    <source>
        <strain evidence="8">Ta-2019</strain>
    </source>
</reference>
<sequence length="399" mass="44578">MASTSSEHNPELNLEHITRSARGKLVVAAVRSVITPIKKLNPYQPKWAIRGPVTRKGNVHHFINNRGLGQVFNFSVTNTIGDNVALTTFGNIATTLFEAVQSSQVYSLYNGNLKCVNPQLSQCDSLWEIMLNKNSILQLCSDEESNIPLYNFQFTRITTIKEKTINTHIDVIGLMGYVSETSCIHRGDGIETKKRTISIYETSEHSSDVTLWGVLSETEGILLNDLHHIGTTEGLVLALKRVKLTSFNGRSLSTGLNSQCFINSIFPEAQELHLWFASSSNKHISVALNNTELEVVDISSVHKLAQLQITTKILLHDTISHFNMSNFCYALCTNMVNSKQCWKKVLPTDGNTWHYPNCNIGHPHYEYKYALNVLLEDTISTLWATTFEDVATSVMGISA</sequence>
<evidence type="ECO:0000313" key="9">
    <source>
        <dbReference type="Proteomes" id="UP000824469"/>
    </source>
</evidence>
<keyword evidence="5" id="KW-0238">DNA-binding</keyword>
<dbReference type="FunFam" id="2.40.50.140:FF:000041">
    <property type="entry name" value="Replication protein A subunit"/>
    <property type="match status" value="1"/>
</dbReference>
<evidence type="ECO:0000259" key="6">
    <source>
        <dbReference type="Pfam" id="PF08646"/>
    </source>
</evidence>
<keyword evidence="3" id="KW-0863">Zinc-finger</keyword>
<feature type="domain" description="Replication protein A OB" evidence="7">
    <location>
        <begin position="157"/>
        <end position="263"/>
    </location>
</feature>
<organism evidence="8 9">
    <name type="scientific">Taxus chinensis</name>
    <name type="common">Chinese yew</name>
    <name type="synonym">Taxus wallichiana var. chinensis</name>
    <dbReference type="NCBI Taxonomy" id="29808"/>
    <lineage>
        <taxon>Eukaryota</taxon>
        <taxon>Viridiplantae</taxon>
        <taxon>Streptophyta</taxon>
        <taxon>Embryophyta</taxon>
        <taxon>Tracheophyta</taxon>
        <taxon>Spermatophyta</taxon>
        <taxon>Pinopsida</taxon>
        <taxon>Pinidae</taxon>
        <taxon>Conifers II</taxon>
        <taxon>Cupressales</taxon>
        <taxon>Taxaceae</taxon>
        <taxon>Taxus</taxon>
    </lineage>
</organism>
<evidence type="ECO:0000313" key="8">
    <source>
        <dbReference type="EMBL" id="KAH9310265.1"/>
    </source>
</evidence>
<evidence type="ECO:0000256" key="4">
    <source>
        <dbReference type="ARBA" id="ARBA00022833"/>
    </source>
</evidence>
<keyword evidence="9" id="KW-1185">Reference proteome</keyword>